<dbReference type="GO" id="GO:0016410">
    <property type="term" value="F:N-acyltransferase activity"/>
    <property type="evidence" value="ECO:0007669"/>
    <property type="project" value="TreeGrafter"/>
</dbReference>
<sequence length="166" mass="18371">MSVKPKAGDLIEIFRPMYQHWAIYVGDGYVIHLVPPYEVANAGANSVMSVFCEMAVVKKEKLLLVVGTDKYKVNNLLDDTYEPREVSEILKHAHSLVDQKKTYNLATANCEHFVTDLRYGKPTSRQVRQVASAAALGVLGVVGVVGVVAVTVALFSDSEKEKRNKY</sequence>
<dbReference type="Pfam" id="PF04970">
    <property type="entry name" value="LRAT"/>
    <property type="match status" value="1"/>
</dbReference>
<keyword evidence="4" id="KW-0443">Lipid metabolism</keyword>
<keyword evidence="2" id="KW-0808">Transferase</keyword>
<dbReference type="GeneTree" id="ENSGT00940000162660"/>
<keyword evidence="5" id="KW-0472">Membrane</keyword>
<dbReference type="InterPro" id="IPR051496">
    <property type="entry name" value="H-rev107_PLA/AT"/>
</dbReference>
<evidence type="ECO:0000313" key="7">
    <source>
        <dbReference type="Ensembl" id="ENSEEEP00000045867.2"/>
    </source>
</evidence>
<dbReference type="PANTHER" id="PTHR13943:SF31">
    <property type="entry name" value="PHOSPHOLIPASE A AND ACYLTRANSFERASE 3"/>
    <property type="match status" value="1"/>
</dbReference>
<evidence type="ECO:0000256" key="3">
    <source>
        <dbReference type="ARBA" id="ARBA00022801"/>
    </source>
</evidence>
<proteinExistence type="inferred from homology"/>
<accession>A0A4W4HBA5</accession>
<reference evidence="8" key="1">
    <citation type="journal article" date="2014" name="Science">
        <title>Nonhuman genetics. Genomic basis for the convergent evolution of electric organs.</title>
        <authorList>
            <person name="Gallant J.R."/>
            <person name="Traeger L.L."/>
            <person name="Volkening J.D."/>
            <person name="Moffett H."/>
            <person name="Chen P.H."/>
            <person name="Novina C.D."/>
            <person name="Phillips G.N.Jr."/>
            <person name="Anand R."/>
            <person name="Wells G.B."/>
            <person name="Pinch M."/>
            <person name="Guth R."/>
            <person name="Unguez G.A."/>
            <person name="Albert J.S."/>
            <person name="Zakon H.H."/>
            <person name="Samanta M.P."/>
            <person name="Sussman M.R."/>
        </authorList>
    </citation>
    <scope>NUCLEOTIDE SEQUENCE [LARGE SCALE GENOMIC DNA]</scope>
</reference>
<keyword evidence="3" id="KW-0378">Hydrolase</keyword>
<dbReference type="AlphaFoldDB" id="A0A4W4HBA5"/>
<evidence type="ECO:0000313" key="8">
    <source>
        <dbReference type="Proteomes" id="UP000314983"/>
    </source>
</evidence>
<reference evidence="7" key="5">
    <citation type="submission" date="2025-09" db="UniProtKB">
        <authorList>
            <consortium name="Ensembl"/>
        </authorList>
    </citation>
    <scope>IDENTIFICATION</scope>
</reference>
<dbReference type="GO" id="GO:0005737">
    <property type="term" value="C:cytoplasm"/>
    <property type="evidence" value="ECO:0007669"/>
    <property type="project" value="TreeGrafter"/>
</dbReference>
<dbReference type="GO" id="GO:0070292">
    <property type="term" value="P:N-acylphosphatidylethanolamine metabolic process"/>
    <property type="evidence" value="ECO:0007669"/>
    <property type="project" value="TreeGrafter"/>
</dbReference>
<evidence type="ECO:0000256" key="4">
    <source>
        <dbReference type="ARBA" id="ARBA00023098"/>
    </source>
</evidence>
<dbReference type="Ensembl" id="ENSEEET00000046375.2">
    <property type="protein sequence ID" value="ENSEEEP00000045867.2"/>
    <property type="gene ID" value="ENSEEEG00000021610.2"/>
</dbReference>
<keyword evidence="8" id="KW-1185">Reference proteome</keyword>
<dbReference type="STRING" id="8005.ENSEEEP00000045867"/>
<dbReference type="InterPro" id="IPR007053">
    <property type="entry name" value="LRAT_dom"/>
</dbReference>
<evidence type="ECO:0000259" key="6">
    <source>
        <dbReference type="PROSITE" id="PS51934"/>
    </source>
</evidence>
<reference evidence="7" key="3">
    <citation type="submission" date="2020-05" db="EMBL/GenBank/DDBJ databases">
        <title>Electrophorus electricus (electric eel) genome, fEleEle1, primary haplotype.</title>
        <authorList>
            <person name="Myers G."/>
            <person name="Meyer A."/>
            <person name="Fedrigo O."/>
            <person name="Formenti G."/>
            <person name="Rhie A."/>
            <person name="Tracey A."/>
            <person name="Sims Y."/>
            <person name="Jarvis E.D."/>
        </authorList>
    </citation>
    <scope>NUCLEOTIDE SEQUENCE [LARGE SCALE GENOMIC DNA]</scope>
</reference>
<protein>
    <recommendedName>
        <fullName evidence="6">LRAT domain-containing protein</fullName>
    </recommendedName>
</protein>
<dbReference type="RefSeq" id="XP_035387507.1">
    <property type="nucleotide sequence ID" value="XM_035531614.1"/>
</dbReference>
<dbReference type="Proteomes" id="UP000314983">
    <property type="component" value="Chromosome 11"/>
</dbReference>
<gene>
    <name evidence="7" type="primary">LOC113589683</name>
</gene>
<keyword evidence="5" id="KW-1133">Transmembrane helix</keyword>
<evidence type="ECO:0000256" key="1">
    <source>
        <dbReference type="ARBA" id="ARBA00007824"/>
    </source>
</evidence>
<keyword evidence="5" id="KW-0812">Transmembrane</keyword>
<feature type="transmembrane region" description="Helical" evidence="5">
    <location>
        <begin position="133"/>
        <end position="155"/>
    </location>
</feature>
<name>A0A4W4HBA5_ELEEL</name>
<dbReference type="GO" id="GO:0004623">
    <property type="term" value="F:phospholipase A2 activity"/>
    <property type="evidence" value="ECO:0007669"/>
    <property type="project" value="TreeGrafter"/>
</dbReference>
<feature type="domain" description="LRAT" evidence="6">
    <location>
        <begin position="10"/>
        <end position="126"/>
    </location>
</feature>
<reference evidence="7" key="4">
    <citation type="submission" date="2025-08" db="UniProtKB">
        <authorList>
            <consortium name="Ensembl"/>
        </authorList>
    </citation>
    <scope>IDENTIFICATION</scope>
</reference>
<dbReference type="PANTHER" id="PTHR13943">
    <property type="entry name" value="HRAS-LIKE SUPPRESSOR - RELATED"/>
    <property type="match status" value="1"/>
</dbReference>
<dbReference type="GeneID" id="113589683"/>
<dbReference type="Gene3D" id="3.90.1720.10">
    <property type="entry name" value="endopeptidase domain like (from Nostoc punctiforme)"/>
    <property type="match status" value="1"/>
</dbReference>
<dbReference type="PROSITE" id="PS51934">
    <property type="entry name" value="LRAT"/>
    <property type="match status" value="1"/>
</dbReference>
<dbReference type="GO" id="GO:0008970">
    <property type="term" value="F:phospholipase A1 activity"/>
    <property type="evidence" value="ECO:0007669"/>
    <property type="project" value="TreeGrafter"/>
</dbReference>
<reference evidence="8" key="2">
    <citation type="journal article" date="2017" name="Sci. Adv.">
        <title>A tail of two voltages: Proteomic comparison of the three electric organs of the electric eel.</title>
        <authorList>
            <person name="Traeger L.L."/>
            <person name="Sabat G."/>
            <person name="Barrett-Wilt G.A."/>
            <person name="Wells G.B."/>
            <person name="Sussman M.R."/>
        </authorList>
    </citation>
    <scope>NUCLEOTIDE SEQUENCE [LARGE SCALE GENOMIC DNA]</scope>
</reference>
<organism evidence="7 8">
    <name type="scientific">Electrophorus electricus</name>
    <name type="common">Electric eel</name>
    <name type="synonym">Gymnotus electricus</name>
    <dbReference type="NCBI Taxonomy" id="8005"/>
    <lineage>
        <taxon>Eukaryota</taxon>
        <taxon>Metazoa</taxon>
        <taxon>Chordata</taxon>
        <taxon>Craniata</taxon>
        <taxon>Vertebrata</taxon>
        <taxon>Euteleostomi</taxon>
        <taxon>Actinopterygii</taxon>
        <taxon>Neopterygii</taxon>
        <taxon>Teleostei</taxon>
        <taxon>Ostariophysi</taxon>
        <taxon>Gymnotiformes</taxon>
        <taxon>Gymnotoidei</taxon>
        <taxon>Gymnotidae</taxon>
        <taxon>Electrophorus</taxon>
    </lineage>
</organism>
<comment type="similarity">
    <text evidence="1">Belongs to the H-rev107 family.</text>
</comment>
<evidence type="ECO:0000256" key="5">
    <source>
        <dbReference type="SAM" id="Phobius"/>
    </source>
</evidence>
<dbReference type="OMA" id="NVITANC"/>
<evidence type="ECO:0000256" key="2">
    <source>
        <dbReference type="ARBA" id="ARBA00022679"/>
    </source>
</evidence>